<gene>
    <name evidence="2" type="ORF">TRITD_6Av1G068730</name>
</gene>
<protein>
    <submittedName>
        <fullName evidence="2">Uncharacterized protein</fullName>
    </submittedName>
</protein>
<evidence type="ECO:0000313" key="3">
    <source>
        <dbReference type="Proteomes" id="UP000324705"/>
    </source>
</evidence>
<evidence type="ECO:0000256" key="1">
    <source>
        <dbReference type="SAM" id="MobiDB-lite"/>
    </source>
</evidence>
<accession>A0A9R0XXS4</accession>
<dbReference type="Gramene" id="TRITD6Av1G068730.1">
    <property type="protein sequence ID" value="TRITD6Av1G068730.1"/>
    <property type="gene ID" value="TRITD6Av1G068730"/>
</dbReference>
<dbReference type="AlphaFoldDB" id="A0A9R0XXS4"/>
<organism evidence="2 3">
    <name type="scientific">Triticum turgidum subsp. durum</name>
    <name type="common">Durum wheat</name>
    <name type="synonym">Triticum durum</name>
    <dbReference type="NCBI Taxonomy" id="4567"/>
    <lineage>
        <taxon>Eukaryota</taxon>
        <taxon>Viridiplantae</taxon>
        <taxon>Streptophyta</taxon>
        <taxon>Embryophyta</taxon>
        <taxon>Tracheophyta</taxon>
        <taxon>Spermatophyta</taxon>
        <taxon>Magnoliopsida</taxon>
        <taxon>Liliopsida</taxon>
        <taxon>Poales</taxon>
        <taxon>Poaceae</taxon>
        <taxon>BOP clade</taxon>
        <taxon>Pooideae</taxon>
        <taxon>Triticodae</taxon>
        <taxon>Triticeae</taxon>
        <taxon>Triticinae</taxon>
        <taxon>Triticum</taxon>
    </lineage>
</organism>
<name>A0A9R0XXS4_TRITD</name>
<feature type="region of interest" description="Disordered" evidence="1">
    <location>
        <begin position="76"/>
        <end position="124"/>
    </location>
</feature>
<keyword evidence="3" id="KW-1185">Reference proteome</keyword>
<dbReference type="EMBL" id="LT934121">
    <property type="protein sequence ID" value="VAI45031.1"/>
    <property type="molecule type" value="Genomic_DNA"/>
</dbReference>
<reference evidence="2 3" key="1">
    <citation type="submission" date="2017-09" db="EMBL/GenBank/DDBJ databases">
        <authorList>
            <consortium name="International Durum Wheat Genome Sequencing Consortium (IDWGSC)"/>
            <person name="Milanesi L."/>
        </authorList>
    </citation>
    <scope>NUCLEOTIDE SEQUENCE [LARGE SCALE GENOMIC DNA]</scope>
    <source>
        <strain evidence="3">cv. Svevo</strain>
    </source>
</reference>
<dbReference type="Proteomes" id="UP000324705">
    <property type="component" value="Chromosome 6A"/>
</dbReference>
<sequence length="124" mass="14273">MTPIQSATSRKSRALPSPAWRHLHRPHRQDEEEAEEIPLFRFVLAYLPPSGPQNLDRRDLKHTFVDRSVFPSASRHLISHRRRRGSVESPPKDTTLLRAAAARRRDLPPLPPAIRNATNPRLKE</sequence>
<feature type="region of interest" description="Disordered" evidence="1">
    <location>
        <begin position="1"/>
        <end position="34"/>
    </location>
</feature>
<proteinExistence type="predicted"/>
<evidence type="ECO:0000313" key="2">
    <source>
        <dbReference type="EMBL" id="VAI45031.1"/>
    </source>
</evidence>